<sequence>MEDDRWVIYDGTLIRASQPAVPVESRGLMYGEGCFETLRAYQGAFFKAGDHLERLRQAAEFLDFSFPDILKYNSFRQLSRKLLEKNNLSEVDAVIRLQLWSSGDRGYGLKSNPDLHYSMIASRLPNYPTDTTLATVETRRIPSKSLPSHFKLTNNINYITAARQAAKQGANDALMLTVDEKVSETTIANLFWLKGNTVYTPSKACDLLPGITRNSLIDLLLGFSSYEFKEGEYDLEQIYSADSVWICNSLRHIIGVSRIDDHSFDSDHDFLKQLKETFENHVQSKLEI</sequence>
<evidence type="ECO:0000256" key="5">
    <source>
        <dbReference type="RuleBase" id="RU004516"/>
    </source>
</evidence>
<evidence type="ECO:0000256" key="2">
    <source>
        <dbReference type="ARBA" id="ARBA00009320"/>
    </source>
</evidence>
<dbReference type="AlphaFoldDB" id="A0A6M1SVF7"/>
<evidence type="ECO:0000313" key="6">
    <source>
        <dbReference type="EMBL" id="NGP76078.1"/>
    </source>
</evidence>
<dbReference type="EMBL" id="JAALLT010000002">
    <property type="protein sequence ID" value="NGP76078.1"/>
    <property type="molecule type" value="Genomic_DNA"/>
</dbReference>
<dbReference type="RefSeq" id="WP_165140125.1">
    <property type="nucleotide sequence ID" value="NZ_JAALLT010000002.1"/>
</dbReference>
<comment type="caution">
    <text evidence="6">The sequence shown here is derived from an EMBL/GenBank/DDBJ whole genome shotgun (WGS) entry which is preliminary data.</text>
</comment>
<dbReference type="Gene3D" id="3.20.10.10">
    <property type="entry name" value="D-amino Acid Aminotransferase, subunit A, domain 2"/>
    <property type="match status" value="1"/>
</dbReference>
<name>A0A6M1SVF7_9BACT</name>
<gene>
    <name evidence="6" type="ORF">G3570_05515</name>
</gene>
<comment type="similarity">
    <text evidence="2 4">Belongs to the class-IV pyridoxal-phosphate-dependent aminotransferase family.</text>
</comment>
<dbReference type="InterPro" id="IPR036038">
    <property type="entry name" value="Aminotransferase-like"/>
</dbReference>
<keyword evidence="3 5" id="KW-0663">Pyridoxal phosphate</keyword>
<evidence type="ECO:0000313" key="7">
    <source>
        <dbReference type="Proteomes" id="UP000473278"/>
    </source>
</evidence>
<dbReference type="PANTHER" id="PTHR42743">
    <property type="entry name" value="AMINO-ACID AMINOTRANSFERASE"/>
    <property type="match status" value="1"/>
</dbReference>
<dbReference type="InterPro" id="IPR050571">
    <property type="entry name" value="Class-IV_PLP-Dep_Aminotrnsfr"/>
</dbReference>
<dbReference type="FunFam" id="3.20.10.10:FF:000002">
    <property type="entry name" value="D-alanine aminotransferase"/>
    <property type="match status" value="1"/>
</dbReference>
<keyword evidence="7" id="KW-1185">Reference proteome</keyword>
<accession>A0A6M1SVF7</accession>
<proteinExistence type="inferred from homology"/>
<dbReference type="InterPro" id="IPR043131">
    <property type="entry name" value="BCAT-like_N"/>
</dbReference>
<evidence type="ECO:0000256" key="1">
    <source>
        <dbReference type="ARBA" id="ARBA00001933"/>
    </source>
</evidence>
<evidence type="ECO:0000256" key="4">
    <source>
        <dbReference type="RuleBase" id="RU004106"/>
    </source>
</evidence>
<reference evidence="6 7" key="1">
    <citation type="submission" date="2020-02" db="EMBL/GenBank/DDBJ databases">
        <title>Balneolaceae bacterium YR4-1, complete genome.</title>
        <authorList>
            <person name="Li Y."/>
            <person name="Wu S."/>
        </authorList>
    </citation>
    <scope>NUCLEOTIDE SEQUENCE [LARGE SCALE GENOMIC DNA]</scope>
    <source>
        <strain evidence="6 7">YR4-1</strain>
    </source>
</reference>
<dbReference type="GO" id="GO:0005829">
    <property type="term" value="C:cytosol"/>
    <property type="evidence" value="ECO:0007669"/>
    <property type="project" value="TreeGrafter"/>
</dbReference>
<evidence type="ECO:0000256" key="3">
    <source>
        <dbReference type="ARBA" id="ARBA00022898"/>
    </source>
</evidence>
<comment type="cofactor">
    <cofactor evidence="1 5">
        <name>pyridoxal 5'-phosphate</name>
        <dbReference type="ChEBI" id="CHEBI:597326"/>
    </cofactor>
</comment>
<protein>
    <recommendedName>
        <fullName evidence="8">Branched-chain amino acid aminotransferase</fullName>
    </recommendedName>
</protein>
<evidence type="ECO:0008006" key="8">
    <source>
        <dbReference type="Google" id="ProtNLM"/>
    </source>
</evidence>
<dbReference type="InterPro" id="IPR001544">
    <property type="entry name" value="Aminotrans_IV"/>
</dbReference>
<dbReference type="GO" id="GO:0008696">
    <property type="term" value="F:4-amino-4-deoxychorismate lyase activity"/>
    <property type="evidence" value="ECO:0007669"/>
    <property type="project" value="TreeGrafter"/>
</dbReference>
<dbReference type="GO" id="GO:0008153">
    <property type="term" value="P:4-aminobenzoate biosynthetic process"/>
    <property type="evidence" value="ECO:0007669"/>
    <property type="project" value="TreeGrafter"/>
</dbReference>
<organism evidence="6 7">
    <name type="scientific">Halalkalibaculum roseum</name>
    <dbReference type="NCBI Taxonomy" id="2709311"/>
    <lineage>
        <taxon>Bacteria</taxon>
        <taxon>Pseudomonadati</taxon>
        <taxon>Balneolota</taxon>
        <taxon>Balneolia</taxon>
        <taxon>Balneolales</taxon>
        <taxon>Balneolaceae</taxon>
        <taxon>Halalkalibaculum</taxon>
    </lineage>
</organism>
<dbReference type="Proteomes" id="UP000473278">
    <property type="component" value="Unassembled WGS sequence"/>
</dbReference>
<dbReference type="CDD" id="cd00449">
    <property type="entry name" value="PLPDE_IV"/>
    <property type="match status" value="1"/>
</dbReference>
<dbReference type="Gene3D" id="3.30.470.10">
    <property type="match status" value="1"/>
</dbReference>
<dbReference type="SUPFAM" id="SSF56752">
    <property type="entry name" value="D-aminoacid aminotransferase-like PLP-dependent enzymes"/>
    <property type="match status" value="1"/>
</dbReference>
<dbReference type="InterPro" id="IPR043132">
    <property type="entry name" value="BCAT-like_C"/>
</dbReference>
<dbReference type="PROSITE" id="PS00770">
    <property type="entry name" value="AA_TRANSFER_CLASS_4"/>
    <property type="match status" value="1"/>
</dbReference>
<dbReference type="InterPro" id="IPR018300">
    <property type="entry name" value="Aminotrans_IV_CS"/>
</dbReference>
<dbReference type="Pfam" id="PF01063">
    <property type="entry name" value="Aminotran_4"/>
    <property type="match status" value="1"/>
</dbReference>
<dbReference type="PANTHER" id="PTHR42743:SF2">
    <property type="entry name" value="AMINODEOXYCHORISMATE LYASE"/>
    <property type="match status" value="1"/>
</dbReference>